<keyword evidence="1" id="KW-0812">Transmembrane</keyword>
<name>Q50506_METTF</name>
<reference evidence="2" key="2">
    <citation type="submission" date="1995-01" db="EMBL/GenBank/DDBJ databases">
        <authorList>
            <person name="Noelling J."/>
        </authorList>
    </citation>
    <scope>NUCLEOTIDE SEQUENCE</scope>
    <source>
        <strain evidence="2">delta H</strain>
    </source>
</reference>
<evidence type="ECO:0000256" key="1">
    <source>
        <dbReference type="SAM" id="Phobius"/>
    </source>
</evidence>
<reference evidence="2" key="1">
    <citation type="journal article" date="1995" name="J. Bacteriol.">
        <title>Organization and growth phase-dependent transcription of methane genes in two regions of the Methanobacterium thermoautotrophicum genome.</title>
        <authorList>
            <person name="Noelling J."/>
            <person name="Pihl T.D."/>
            <person name="Vriesema A."/>
            <person name="Reeve J.N."/>
        </authorList>
    </citation>
    <scope>NUCLEOTIDE SEQUENCE</scope>
    <source>
        <strain evidence="2">delta H</strain>
    </source>
</reference>
<dbReference type="AlphaFoldDB" id="Q50506"/>
<sequence>MPSLSWRFLCEAGVIWVSISSPSPASTLTLTMSPFISRPVTLPLMMFLMLVTCLSLIRTTSSGSTRRMTLSPADTSYARAASMVKPPTTTLRPSAETSLTTPSSSFTVLCLSRALFSLRYSLMIIKACICEPAASTTSPSTTPGLHYVLAKDILDVPYVCKGASVGNSSIPCCNCYGAHPVDEVEELEHSLINRNFKIVDRDSTGKSHCRTYGAGSLYLYAINYLAHRSIRSAILATAPLRGPILAPNLRMSLTSLFSTPPTRRMLRP</sequence>
<protein>
    <submittedName>
        <fullName evidence="2">Uncharacterized protein</fullName>
    </submittedName>
</protein>
<feature type="transmembrane region" description="Helical" evidence="1">
    <location>
        <begin position="35"/>
        <end position="57"/>
    </location>
</feature>
<organism evidence="2">
    <name type="scientific">Methanothermobacter thermautotrophicus</name>
    <name type="common">Methanobacterium thermoformicicum</name>
    <dbReference type="NCBI Taxonomy" id="145262"/>
    <lineage>
        <taxon>Archaea</taxon>
        <taxon>Methanobacteriati</taxon>
        <taxon>Methanobacteriota</taxon>
        <taxon>Methanomada group</taxon>
        <taxon>Methanobacteria</taxon>
        <taxon>Methanobacteriales</taxon>
        <taxon>Methanobacteriaceae</taxon>
        <taxon>Methanothermobacter</taxon>
    </lineage>
</organism>
<evidence type="ECO:0000313" key="2">
    <source>
        <dbReference type="EMBL" id="AAA87417.1"/>
    </source>
</evidence>
<keyword evidence="1" id="KW-1133">Transmembrane helix</keyword>
<dbReference type="EMBL" id="U19362">
    <property type="protein sequence ID" value="AAA87417.1"/>
    <property type="molecule type" value="Genomic_DNA"/>
</dbReference>
<accession>Q50506</accession>
<proteinExistence type="predicted"/>
<keyword evidence="1" id="KW-0472">Membrane</keyword>